<dbReference type="OrthoDB" id="7024978at2"/>
<gene>
    <name evidence="1" type="ORF">SAMN05444352_101310</name>
</gene>
<evidence type="ECO:0000313" key="2">
    <source>
        <dbReference type="Proteomes" id="UP000198407"/>
    </source>
</evidence>
<accession>A0A239AAM5</accession>
<dbReference type="Proteomes" id="UP000198407">
    <property type="component" value="Unassembled WGS sequence"/>
</dbReference>
<keyword evidence="2" id="KW-1185">Reference proteome</keyword>
<dbReference type="RefSeq" id="WP_042122621.1">
    <property type="nucleotide sequence ID" value="NZ_FZOL01000001.1"/>
</dbReference>
<dbReference type="EMBL" id="FZOL01000001">
    <property type="protein sequence ID" value="SNR92452.1"/>
    <property type="molecule type" value="Genomic_DNA"/>
</dbReference>
<sequence>MVGKTCCASCAAATSLLKAPIVPDALPPLPGETTWLVPVEFQGEALVVEVTEAWGGYEETFARWLDMELYWGEQRVDVIRLEKPYDAVADFPLHFSVPTDQFNLPGTTALWYRAFGEDGNFALSEEVLVEIDHRAPNGNNPGAKLIFPDDVVNKGLTAKWLSENGNHLPVEVPRWTDMKVGDIVHFYWGTLIDAAAVDTLVITPEHLQPGTPIEFAYSADILHLKGNGTQHGYYVLSDRSGNRNDPSIPVPIDVIDLPAIPDDFPAPVVPAATLDNLVDLEDVRAGVVVEIGQISDTQAGDTLQAWWNGRPLPLVTLGDPPGWPERIPVSWDILSADGFAAPVPCEVLYRWQRGSAPGVDSPVTRFTVDLTVAGPDPIGPDPINPTLDLAVVKGLTGDNVLVGVDHGQDARVVVDLYANPVAGERLELYWGDHPQVAASYRVQPGDQPRQEIEFSVPWEIIEAVGNSAALPVWYWVSNGVNGQRSGDTLVRVSVRPVEGLQPVSFPDSSIFGWIACEDEPWNGIRVMIPGNPEVLEANDVIEMSWELSRGTTGEQPITEVVWFPPRTLTAEDARDGFEVLMERFTDLVLPLQLEDGSANVAYRLSKVDGTPGFPPNKVIKISLVRPGNDKPCDGTS</sequence>
<dbReference type="STRING" id="1215104.GCA_000730585_04162"/>
<proteinExistence type="predicted"/>
<protein>
    <submittedName>
        <fullName evidence="1">Uncharacterized protein</fullName>
    </submittedName>
</protein>
<evidence type="ECO:0000313" key="1">
    <source>
        <dbReference type="EMBL" id="SNR92452.1"/>
    </source>
</evidence>
<dbReference type="AlphaFoldDB" id="A0A239AAM5"/>
<name>A0A239AAM5_9PSED</name>
<organism evidence="1 2">
    <name type="scientific">Pseudomonas japonica</name>
    <dbReference type="NCBI Taxonomy" id="256466"/>
    <lineage>
        <taxon>Bacteria</taxon>
        <taxon>Pseudomonadati</taxon>
        <taxon>Pseudomonadota</taxon>
        <taxon>Gammaproteobacteria</taxon>
        <taxon>Pseudomonadales</taxon>
        <taxon>Pseudomonadaceae</taxon>
        <taxon>Pseudomonas</taxon>
    </lineage>
</organism>
<reference evidence="2" key="1">
    <citation type="submission" date="2017-06" db="EMBL/GenBank/DDBJ databases">
        <authorList>
            <person name="Varghese N."/>
            <person name="Submissions S."/>
        </authorList>
    </citation>
    <scope>NUCLEOTIDE SEQUENCE [LARGE SCALE GENOMIC DNA]</scope>
    <source>
        <strain evidence="2">DSM 22348</strain>
    </source>
</reference>